<dbReference type="Proteomes" id="UP000604046">
    <property type="component" value="Unassembled WGS sequence"/>
</dbReference>
<evidence type="ECO:0000313" key="3">
    <source>
        <dbReference type="EMBL" id="CAE7547384.1"/>
    </source>
</evidence>
<gene>
    <name evidence="3" type="ORF">SNAT2548_LOCUS30722</name>
</gene>
<protein>
    <recommendedName>
        <fullName evidence="2">PA14 domain-containing protein</fullName>
    </recommendedName>
</protein>
<feature type="compositionally biased region" description="Polar residues" evidence="1">
    <location>
        <begin position="982"/>
        <end position="1022"/>
    </location>
</feature>
<dbReference type="InterPro" id="IPR037524">
    <property type="entry name" value="PA14/GLEYA"/>
</dbReference>
<comment type="caution">
    <text evidence="3">The sequence shown here is derived from an EMBL/GenBank/DDBJ whole genome shotgun (WGS) entry which is preliminary data.</text>
</comment>
<organism evidence="3 4">
    <name type="scientific">Symbiodinium natans</name>
    <dbReference type="NCBI Taxonomy" id="878477"/>
    <lineage>
        <taxon>Eukaryota</taxon>
        <taxon>Sar</taxon>
        <taxon>Alveolata</taxon>
        <taxon>Dinophyceae</taxon>
        <taxon>Suessiales</taxon>
        <taxon>Symbiodiniaceae</taxon>
        <taxon>Symbiodinium</taxon>
    </lineage>
</organism>
<evidence type="ECO:0000256" key="1">
    <source>
        <dbReference type="SAM" id="MobiDB-lite"/>
    </source>
</evidence>
<dbReference type="SUPFAM" id="SSF56988">
    <property type="entry name" value="Anthrax protective antigen"/>
    <property type="match status" value="1"/>
</dbReference>
<dbReference type="Pfam" id="PF07691">
    <property type="entry name" value="PA14"/>
    <property type="match status" value="1"/>
</dbReference>
<feature type="compositionally biased region" description="Polar residues" evidence="1">
    <location>
        <begin position="1031"/>
        <end position="1048"/>
    </location>
</feature>
<evidence type="ECO:0000313" key="4">
    <source>
        <dbReference type="Proteomes" id="UP000604046"/>
    </source>
</evidence>
<keyword evidence="4" id="KW-1185">Reference proteome</keyword>
<dbReference type="EMBL" id="CAJNDS010002620">
    <property type="protein sequence ID" value="CAE7547384.1"/>
    <property type="molecule type" value="Genomic_DNA"/>
</dbReference>
<name>A0A812TSZ1_9DINO</name>
<feature type="region of interest" description="Disordered" evidence="1">
    <location>
        <begin position="974"/>
        <end position="1051"/>
    </location>
</feature>
<evidence type="ECO:0000259" key="2">
    <source>
        <dbReference type="PROSITE" id="PS51820"/>
    </source>
</evidence>
<proteinExistence type="predicted"/>
<reference evidence="3" key="1">
    <citation type="submission" date="2021-02" db="EMBL/GenBank/DDBJ databases">
        <authorList>
            <person name="Dougan E. K."/>
            <person name="Rhodes N."/>
            <person name="Thang M."/>
            <person name="Chan C."/>
        </authorList>
    </citation>
    <scope>NUCLEOTIDE SEQUENCE</scope>
</reference>
<accession>A0A812TSZ1</accession>
<sequence>MVFCMTSADSQDLYENTGLLGEYFAPTAPSELCDSANGSTQVLTTRLPNIARLDFDSRDRFELDRCAWEEEMEEDLVFSCRGQEELRKNFAARYTGYVYVYRRGYYTFEIEADDGFRMILGHDACPGQGCATRYDVQNWAMQQMRKNRVDDGSYGNQCSECSQGIYLNCFVTDWGCEPFSLWQLEGDGGLSGTCNTGTVTRSSKRWLEAGLHPLRIEYFQRGGDAKLFFRYSGPDTNDNMIIVPREKLGFPRYIGFMKEVFDVTEDDPIVLPPAANMGAGYPNGRLLYRTDDQFQRTGPGEGDFSDEIELLNRPIYVRWQGYFLIVNGGEYIFRLRSDDSGRLSMGGRGLGGESVVVVNDGLQEGASARDTRLFMRPGLHPVRVEFFWKPDANPVVSVPRPPGIQVLYSGFDTGGYYFSMSRDNGGRLTQNEFDCELRRFSWGNGMSVSRDCQGRCFAGSENVVGDRVCDNGEAGSYNLACENFKFDNYDCSPTYPVKLQTTPRPSITCLQSCQAGNFMRKDCSGCTSTHSGSGDEICVESYDDYCPSGVQEDCTFITCCVAEVNGLNYWGKDCLAFGTSTNCSGKLRTILDRIHQTPLLLDASSVYDPLIPRPPPTGRLTSECYQSNCNQITEAYIINQFTGFQTDQRVCPVEESPDRGFECFIGPFAADGVTDVLSQCQSGRFQWNFCLDRKTFDGRPHTACCSFLYMNARGGIECRMMGVAQGTCSSLLEELTRSLGTSTYTMITNGQVMKSCTTDNCNNPDDEIAGCPSIIDREPAITEGLRPTREPTREEIAEGAVDRPPEPPPWGLIGGLSSIPFALVCIAMALNKAGVFKEAIEPLFHTTKATVVAEDTFIEPQKDLMTSGTKGVDQNLTYGRVEPRPLGLRNMLDNHKVLPLALKQKAETAVPEAANAAWVDAIVAEAQIQQVTPDEIHPLPDVLEGTTYTGEGVICLPEELDMPFTEKRALALQPEDDFPHPSKSQSQDDMSSGNHHQAVSIGGSSRLNTSRTGAGSSYAVSRTHSKGRTGSKLTTARTVTSGFNSSHTDLVHVTERPLSEGGSADDSVLQQDQLPAPPTLAPATEIGHVEGSVSGLVLSPVSVGNLHRPAAAARMLRNQSTGVPRVAT</sequence>
<feature type="domain" description="PA14" evidence="2">
    <location>
        <begin position="14"/>
        <end position="245"/>
    </location>
</feature>
<dbReference type="OrthoDB" id="409847at2759"/>
<dbReference type="InterPro" id="IPR011658">
    <property type="entry name" value="PA14_dom"/>
</dbReference>
<dbReference type="PROSITE" id="PS51820">
    <property type="entry name" value="PA14"/>
    <property type="match status" value="1"/>
</dbReference>
<dbReference type="AlphaFoldDB" id="A0A812TSZ1"/>